<dbReference type="EMBL" id="LR881470">
    <property type="protein sequence ID" value="CAD5332564.1"/>
    <property type="molecule type" value="Genomic_DNA"/>
</dbReference>
<reference evidence="1 2" key="1">
    <citation type="submission" date="2020-09" db="EMBL/GenBank/DDBJ databases">
        <authorList>
            <person name="Ashkenazy H."/>
        </authorList>
    </citation>
    <scope>NUCLEOTIDE SEQUENCE [LARGE SCALE GENOMIC DNA]</scope>
    <source>
        <strain evidence="2">cv. Cdm-0</strain>
    </source>
</reference>
<accession>A0A7G2FC19</accession>
<gene>
    <name evidence="1" type="ORF">AT9943_LOCUS19963</name>
</gene>
<sequence length="59" mass="6301">MLPPSLNHSSADITCIKETTCFKSPQSCDSCRSFGFDWIALMAPPGRALSVNVPGMGVK</sequence>
<dbReference type="Proteomes" id="UP000516314">
    <property type="component" value="Chromosome 5"/>
</dbReference>
<dbReference type="AlphaFoldDB" id="A0A7G2FC19"/>
<evidence type="ECO:0000313" key="2">
    <source>
        <dbReference type="Proteomes" id="UP000516314"/>
    </source>
</evidence>
<organism evidence="1 2">
    <name type="scientific">Arabidopsis thaliana</name>
    <name type="common">Mouse-ear cress</name>
    <dbReference type="NCBI Taxonomy" id="3702"/>
    <lineage>
        <taxon>Eukaryota</taxon>
        <taxon>Viridiplantae</taxon>
        <taxon>Streptophyta</taxon>
        <taxon>Embryophyta</taxon>
        <taxon>Tracheophyta</taxon>
        <taxon>Spermatophyta</taxon>
        <taxon>Magnoliopsida</taxon>
        <taxon>eudicotyledons</taxon>
        <taxon>Gunneridae</taxon>
        <taxon>Pentapetalae</taxon>
        <taxon>rosids</taxon>
        <taxon>malvids</taxon>
        <taxon>Brassicales</taxon>
        <taxon>Brassicaceae</taxon>
        <taxon>Camelineae</taxon>
        <taxon>Arabidopsis</taxon>
    </lineage>
</organism>
<evidence type="ECO:0000313" key="1">
    <source>
        <dbReference type="EMBL" id="CAD5332564.1"/>
    </source>
</evidence>
<name>A0A7G2FC19_ARATH</name>
<proteinExistence type="predicted"/>
<protein>
    <submittedName>
        <fullName evidence="1">(thale cress) hypothetical protein</fullName>
    </submittedName>
</protein>